<evidence type="ECO:0000313" key="5">
    <source>
        <dbReference type="Proteomes" id="UP000586093"/>
    </source>
</evidence>
<dbReference type="RefSeq" id="WP_182661289.1">
    <property type="nucleotide sequence ID" value="NZ_JACIVI010000001.1"/>
</dbReference>
<protein>
    <submittedName>
        <fullName evidence="4">ParB/RepB/Spo0J family partition protein</fullName>
    </submittedName>
</protein>
<dbReference type="CDD" id="cd16406">
    <property type="entry name" value="ParB_N_like"/>
    <property type="match status" value="1"/>
</dbReference>
<dbReference type="InterPro" id="IPR003115">
    <property type="entry name" value="ParB_N"/>
</dbReference>
<dbReference type="EMBL" id="JACIVI010000001">
    <property type="protein sequence ID" value="MBB1160922.1"/>
    <property type="molecule type" value="Genomic_DNA"/>
</dbReference>
<dbReference type="InterPro" id="IPR050336">
    <property type="entry name" value="Chromosome_partition/occlusion"/>
</dbReference>
<name>A0A839HJ51_9BURK</name>
<dbReference type="Proteomes" id="UP000586093">
    <property type="component" value="Unassembled WGS sequence"/>
</dbReference>
<dbReference type="AlphaFoldDB" id="A0A839HJ51"/>
<dbReference type="PANTHER" id="PTHR33375">
    <property type="entry name" value="CHROMOSOME-PARTITIONING PROTEIN PARB-RELATED"/>
    <property type="match status" value="1"/>
</dbReference>
<comment type="caution">
    <text evidence="4">The sequence shown here is derived from an EMBL/GenBank/DDBJ whole genome shotgun (WGS) entry which is preliminary data.</text>
</comment>
<reference evidence="4 5" key="1">
    <citation type="submission" date="2020-08" db="EMBL/GenBank/DDBJ databases">
        <title>Aquariorum lacteus gen. nov., sp. nov., a new member of the family Comamonadaceae, isolated from freshwater aquarium.</title>
        <authorList>
            <person name="Chun S.-J."/>
        </authorList>
    </citation>
    <scope>NUCLEOTIDE SEQUENCE [LARGE SCALE GENOMIC DNA]</scope>
    <source>
        <strain evidence="4 5">SJAQ100</strain>
    </source>
</reference>
<gene>
    <name evidence="4" type="ORF">H4F90_02875</name>
</gene>
<dbReference type="Gene3D" id="3.90.1530.30">
    <property type="match status" value="1"/>
</dbReference>
<feature type="region of interest" description="Disordered" evidence="2">
    <location>
        <begin position="405"/>
        <end position="439"/>
    </location>
</feature>
<feature type="coiled-coil region" evidence="1">
    <location>
        <begin position="307"/>
        <end position="334"/>
    </location>
</feature>
<organism evidence="4 5">
    <name type="scientific">Aquariibacter albus</name>
    <dbReference type="NCBI Taxonomy" id="2759899"/>
    <lineage>
        <taxon>Bacteria</taxon>
        <taxon>Pseudomonadati</taxon>
        <taxon>Pseudomonadota</taxon>
        <taxon>Betaproteobacteria</taxon>
        <taxon>Burkholderiales</taxon>
        <taxon>Sphaerotilaceae</taxon>
        <taxon>Aquariibacter</taxon>
    </lineage>
</organism>
<dbReference type="SMART" id="SM00470">
    <property type="entry name" value="ParB"/>
    <property type="match status" value="1"/>
</dbReference>
<sequence length="650" mass="70689">MEFIIMEHTKELLSVPLASLVPSRFNVRRHSVGQVEELAALIEAQGLLHNLVVTEQEVGRGKSRKLKFAVAAGERRRRAMLLLQQRGRLPKEHEVLCELVPPERALEVSLAENSGREAMHPADEFEAFKALIDEGKGVEDVAARFGVSVLTVQRRLKLSALSPKLLALYREDGINLDQLMALTLSDDHAAQERTWFDAQPWDKTPAALRRRLTVGEVEAAGSALVRFVGIDAYEAAGGVVRRDLFDDEQSRFLSDPTLLERLAVEKLEAVAVTVRAEGWKWVEARLSVDSQALRQFAPCVHVNRKPTAAEQEELDALARRAAELEQQAQALDDAPEWPPNEAEMIDLEEQDIAARCKVIHEALKTWTPEQMAHAGVVVSIGRDGDVEVMRGLVRDEDRKAIAAVVRSKGATDQGSSDDASDDEPHSASSSAAPERRAPGCSEALTKRLTAHRTMALQAMLAQNAAVALASVVHVFVLRTFGADYPREASVLQVSPQLSGYALEAAADDLKASRAWLAVQQAKDAWQARLPEQQGEWFGWLLGLSQVELLDLLALCSALTANALPTAGAAGSANAIAAALGLDMAVWWEPTAEGYLNHVPKAQIIEALKEVGPELAGGGVEAMKKDALVTAAASRLAGTRWLPEPLRRSPG</sequence>
<dbReference type="SUPFAM" id="SSF110849">
    <property type="entry name" value="ParB/Sulfiredoxin"/>
    <property type="match status" value="1"/>
</dbReference>
<evidence type="ECO:0000256" key="1">
    <source>
        <dbReference type="SAM" id="Coils"/>
    </source>
</evidence>
<dbReference type="GO" id="GO:0005694">
    <property type="term" value="C:chromosome"/>
    <property type="evidence" value="ECO:0007669"/>
    <property type="project" value="TreeGrafter"/>
</dbReference>
<accession>A0A839HJ51</accession>
<dbReference type="SUPFAM" id="SSF109709">
    <property type="entry name" value="KorB DNA-binding domain-like"/>
    <property type="match status" value="1"/>
</dbReference>
<dbReference type="GO" id="GO:0007059">
    <property type="term" value="P:chromosome segregation"/>
    <property type="evidence" value="ECO:0007669"/>
    <property type="project" value="TreeGrafter"/>
</dbReference>
<keyword evidence="5" id="KW-1185">Reference proteome</keyword>
<evidence type="ECO:0000313" key="4">
    <source>
        <dbReference type="EMBL" id="MBB1160922.1"/>
    </source>
</evidence>
<evidence type="ECO:0000259" key="3">
    <source>
        <dbReference type="SMART" id="SM00470"/>
    </source>
</evidence>
<dbReference type="Gene3D" id="1.10.10.2830">
    <property type="match status" value="1"/>
</dbReference>
<evidence type="ECO:0000256" key="2">
    <source>
        <dbReference type="SAM" id="MobiDB-lite"/>
    </source>
</evidence>
<feature type="domain" description="ParB-like N-terminal" evidence="3">
    <location>
        <begin position="13"/>
        <end position="114"/>
    </location>
</feature>
<keyword evidence="1" id="KW-0175">Coiled coil</keyword>
<dbReference type="PANTHER" id="PTHR33375:SF7">
    <property type="entry name" value="CHROMOSOME 2-PARTITIONING PROTEIN PARB-RELATED"/>
    <property type="match status" value="1"/>
</dbReference>
<dbReference type="Pfam" id="PF02195">
    <property type="entry name" value="ParB_N"/>
    <property type="match status" value="1"/>
</dbReference>
<proteinExistence type="predicted"/>
<dbReference type="InterPro" id="IPR036086">
    <property type="entry name" value="ParB/Sulfiredoxin_sf"/>
</dbReference>